<gene>
    <name evidence="2" type="ORF">Z959_05110</name>
</gene>
<proteinExistence type="predicted"/>
<dbReference type="EMBL" id="JENW01000152">
    <property type="protein sequence ID" value="KEI12093.1"/>
    <property type="molecule type" value="Genomic_DNA"/>
</dbReference>
<keyword evidence="3" id="KW-1185">Reference proteome</keyword>
<name>A0AA40IRY0_CLONO</name>
<evidence type="ECO:0000313" key="3">
    <source>
        <dbReference type="Proteomes" id="UP000027770"/>
    </source>
</evidence>
<reference evidence="2 3" key="1">
    <citation type="submission" date="2014-02" db="EMBL/GenBank/DDBJ databases">
        <title>Plasmidome dynamics in the species complex Clostridium novyi sensu lato converts strains of independent lineages into distinctly different pathogens.</title>
        <authorList>
            <person name="Skarin H."/>
            <person name="Segerman B."/>
        </authorList>
    </citation>
    <scope>NUCLEOTIDE SEQUENCE [LARGE SCALE GENOMIC DNA]</scope>
    <source>
        <strain evidence="2 3">ATCC 27606</strain>
    </source>
</reference>
<sequence length="103" mass="11911">MAINPSSNTTIQGKLNFKGIRFPIHIILIALDLYFLNKSSTTHIVYNIQCKISHVTIVSWTKKFAAYFKFKSSNLLKNIDLSDSDEWHTNETVVFINGKYHYL</sequence>
<keyword evidence="1" id="KW-0472">Membrane</keyword>
<accession>A0AA40IRY0</accession>
<organism evidence="2 3">
    <name type="scientific">Clostridium novyi B str. ATCC 27606</name>
    <dbReference type="NCBI Taxonomy" id="1443123"/>
    <lineage>
        <taxon>Bacteria</taxon>
        <taxon>Bacillati</taxon>
        <taxon>Bacillota</taxon>
        <taxon>Clostridia</taxon>
        <taxon>Eubacteriales</taxon>
        <taxon>Clostridiaceae</taxon>
        <taxon>Clostridium</taxon>
    </lineage>
</organism>
<dbReference type="AlphaFoldDB" id="A0AA40IRY0"/>
<evidence type="ECO:0000256" key="1">
    <source>
        <dbReference type="SAM" id="Phobius"/>
    </source>
</evidence>
<evidence type="ECO:0000313" key="2">
    <source>
        <dbReference type="EMBL" id="KEI12093.1"/>
    </source>
</evidence>
<protein>
    <submittedName>
        <fullName evidence="2">Uncharacterized protein</fullName>
    </submittedName>
</protein>
<dbReference type="Proteomes" id="UP000027770">
    <property type="component" value="Unassembled WGS sequence"/>
</dbReference>
<keyword evidence="1" id="KW-1133">Transmembrane helix</keyword>
<keyword evidence="1" id="KW-0812">Transmembrane</keyword>
<comment type="caution">
    <text evidence="2">The sequence shown here is derived from an EMBL/GenBank/DDBJ whole genome shotgun (WGS) entry which is preliminary data.</text>
</comment>
<feature type="transmembrane region" description="Helical" evidence="1">
    <location>
        <begin position="20"/>
        <end position="36"/>
    </location>
</feature>